<dbReference type="InterPro" id="IPR000640">
    <property type="entry name" value="EFG_V-like"/>
</dbReference>
<protein>
    <recommendedName>
        <fullName evidence="3">Large ribosomal subunit assembly factor BipA</fullName>
        <ecNumber evidence="3">3.6.5.-</ecNumber>
    </recommendedName>
    <alternativeName>
        <fullName evidence="3">GTP-binding protein BipA</fullName>
    </alternativeName>
</protein>
<evidence type="ECO:0000259" key="4">
    <source>
        <dbReference type="PROSITE" id="PS51722"/>
    </source>
</evidence>
<evidence type="ECO:0000313" key="6">
    <source>
        <dbReference type="EMBL" id="VHN99974.1"/>
    </source>
</evidence>
<dbReference type="SUPFAM" id="SSF54980">
    <property type="entry name" value="EF-G C-terminal domain-like"/>
    <property type="match status" value="2"/>
</dbReference>
<dbReference type="AlphaFoldDB" id="A0A0M5L0C4"/>
<evidence type="ECO:0000313" key="5">
    <source>
        <dbReference type="EMBL" id="ALE18635.1"/>
    </source>
</evidence>
<name>A0A0M5L0C4_9ACTN</name>
<evidence type="ECO:0000313" key="7">
    <source>
        <dbReference type="Proteomes" id="UP000068137"/>
    </source>
</evidence>
<dbReference type="FunFam" id="3.30.70.870:FF:000003">
    <property type="entry name" value="GTP-binding protein TypA"/>
    <property type="match status" value="1"/>
</dbReference>
<gene>
    <name evidence="6" type="primary">typA</name>
    <name evidence="3" type="synonym">bipA</name>
    <name evidence="5" type="ORF">AL705_01810</name>
    <name evidence="6" type="ORF">LC603019_00375</name>
</gene>
<dbReference type="GO" id="GO:0005829">
    <property type="term" value="C:cytosol"/>
    <property type="evidence" value="ECO:0007669"/>
    <property type="project" value="TreeGrafter"/>
</dbReference>
<dbReference type="GO" id="GO:1990904">
    <property type="term" value="C:ribonucleoprotein complex"/>
    <property type="evidence" value="ECO:0007669"/>
    <property type="project" value="TreeGrafter"/>
</dbReference>
<dbReference type="Gene3D" id="3.30.70.870">
    <property type="entry name" value="Elongation Factor G (Translational Gtpase), domain 3"/>
    <property type="match status" value="1"/>
</dbReference>
<accession>A0A0M5L0C4</accession>
<dbReference type="OrthoDB" id="9801472at2"/>
<dbReference type="InterPro" id="IPR035647">
    <property type="entry name" value="EFG_III/V"/>
</dbReference>
<dbReference type="RefSeq" id="WP_053961558.1">
    <property type="nucleotide sequence ID" value="NZ_CAJPTR010000001.1"/>
</dbReference>
<keyword evidence="3" id="KW-0690">Ribosome biogenesis</keyword>
<dbReference type="InterPro" id="IPR047041">
    <property type="entry name" value="BipA_GTP-bd_dom"/>
</dbReference>
<dbReference type="HAMAP" id="MF_00849">
    <property type="entry name" value="BipA"/>
    <property type="match status" value="1"/>
</dbReference>
<dbReference type="GeneID" id="84894367"/>
<sequence length="636" mass="68586">MSQKHEFRNVAIIAHVDHGKTTLVDAMLEQSGVFSAHQEVTERVMDSGDLEREKGITILAKNTAVHRPGQAKDGGDLVLNIIDTPGHADFGGEVERGLSMVDGVILLVDASEGPLPQTRFVLRKALEACLPVIIVVNKTDRPDARIAEVVDECQDLLLDLASDLSDERAIAAAEALLDTPTVFASGRAGVASLEMPENGALPNSDNLECLFDLITKIIPEPTGDADAPLQAHVTNLDASSFLGRIGLVRIYNGTLRKGQQVAWIHTTPEGEQITKTAKITELLKTFGVEREPAAEAVAGDIVAIAGIPEVMIGDTLADLDNPEPLPTIIVDEPAISMTLGVNTSPMAGRNGGTKLTARMVKDRLDRELVGNVSLRVFPTGRPDEWEVHGRGEMALSVLVETMRREGFELTVGKPNVVTKKVDGKIYEPFENTTIDVPEEHLGAITQLMAARKGQMDKMSNHGTGWVRMEFTVPARGLIGFRTAFLTETRGTGIANSVSAGYAPWAGEIRARHSGSLVADRAGQVTAYALLQLADRGDFFVTPGDAVYEGVVVGENPRPEDMDVNITKEKKLTNMRSSTADQTETLAKARTLSLEEAMEFCANDECVEVAPNAIRVRKVLLSAAARGRARGHLKHTM</sequence>
<proteinExistence type="inferred from homology"/>
<dbReference type="PROSITE" id="PS51722">
    <property type="entry name" value="G_TR_2"/>
    <property type="match status" value="1"/>
</dbReference>
<comment type="catalytic activity">
    <reaction evidence="3">
        <text>GTP + H2O = GDP + phosphate + H(+)</text>
        <dbReference type="Rhea" id="RHEA:19669"/>
        <dbReference type="ChEBI" id="CHEBI:15377"/>
        <dbReference type="ChEBI" id="CHEBI:15378"/>
        <dbReference type="ChEBI" id="CHEBI:37565"/>
        <dbReference type="ChEBI" id="CHEBI:43474"/>
        <dbReference type="ChEBI" id="CHEBI:58189"/>
    </reaction>
</comment>
<keyword evidence="3" id="KW-0699">rRNA-binding</keyword>
<organism evidence="5 7">
    <name type="scientific">Lawsonella clevelandensis</name>
    <dbReference type="NCBI Taxonomy" id="1528099"/>
    <lineage>
        <taxon>Bacteria</taxon>
        <taxon>Bacillati</taxon>
        <taxon>Actinomycetota</taxon>
        <taxon>Actinomycetes</taxon>
        <taxon>Mycobacteriales</taxon>
        <taxon>Lawsonellaceae</taxon>
        <taxon>Lawsonella</taxon>
    </lineage>
</organism>
<evidence type="ECO:0000256" key="3">
    <source>
        <dbReference type="HAMAP-Rule" id="MF_00849"/>
    </source>
</evidence>
<dbReference type="Pfam" id="PF21018">
    <property type="entry name" value="BipA_C"/>
    <property type="match status" value="1"/>
</dbReference>
<dbReference type="SUPFAM" id="SSF50447">
    <property type="entry name" value="Translation proteins"/>
    <property type="match status" value="1"/>
</dbReference>
<dbReference type="SMART" id="SM00838">
    <property type="entry name" value="EFG_C"/>
    <property type="match status" value="1"/>
</dbReference>
<dbReference type="CDD" id="cd03691">
    <property type="entry name" value="BipA_TypA_II"/>
    <property type="match status" value="1"/>
</dbReference>
<dbReference type="InterPro" id="IPR027417">
    <property type="entry name" value="P-loop_NTPase"/>
</dbReference>
<dbReference type="InterPro" id="IPR009000">
    <property type="entry name" value="Transl_B-barrel_sf"/>
</dbReference>
<dbReference type="Gene3D" id="2.40.50.250">
    <property type="entry name" value="bipa protein"/>
    <property type="match status" value="1"/>
</dbReference>
<dbReference type="Pfam" id="PF00679">
    <property type="entry name" value="EFG_C"/>
    <property type="match status" value="1"/>
</dbReference>
<dbReference type="InterPro" id="IPR006298">
    <property type="entry name" value="BipA"/>
</dbReference>
<dbReference type="Gene3D" id="3.40.50.300">
    <property type="entry name" value="P-loop containing nucleotide triphosphate hydrolases"/>
    <property type="match status" value="1"/>
</dbReference>
<dbReference type="FunFam" id="3.30.70.240:FF:000002">
    <property type="entry name" value="GTP-binding protein TypA"/>
    <property type="match status" value="1"/>
</dbReference>
<dbReference type="PATRIC" id="fig|1528099.3.peg.372"/>
<evidence type="ECO:0000313" key="8">
    <source>
        <dbReference type="Proteomes" id="UP000324288"/>
    </source>
</evidence>
<dbReference type="GO" id="GO:0005525">
    <property type="term" value="F:GTP binding"/>
    <property type="evidence" value="ECO:0007669"/>
    <property type="project" value="UniProtKB-UniRule"/>
</dbReference>
<keyword evidence="8" id="KW-1185">Reference proteome</keyword>
<dbReference type="STRING" id="1528099.AL705_01810"/>
<dbReference type="Gene3D" id="2.40.30.10">
    <property type="entry name" value="Translation factors"/>
    <property type="match status" value="1"/>
</dbReference>
<dbReference type="InterPro" id="IPR035651">
    <property type="entry name" value="BipA_V"/>
</dbReference>
<dbReference type="PRINTS" id="PR00315">
    <property type="entry name" value="ELONGATNFCT"/>
</dbReference>
<keyword evidence="3" id="KW-0378">Hydrolase</keyword>
<dbReference type="SUPFAM" id="SSF52540">
    <property type="entry name" value="P-loop containing nucleoside triphosphate hydrolases"/>
    <property type="match status" value="1"/>
</dbReference>
<comment type="subcellular location">
    <subcellularLocation>
        <location evidence="3">Cytoplasm</location>
    </subcellularLocation>
    <text evidence="3">Binds to ribosomes.</text>
</comment>
<keyword evidence="3" id="KW-0694">RNA-binding</keyword>
<keyword evidence="1 3" id="KW-0547">Nucleotide-binding</keyword>
<keyword evidence="2 3" id="KW-0342">GTP-binding</keyword>
<evidence type="ECO:0000256" key="2">
    <source>
        <dbReference type="ARBA" id="ARBA00023134"/>
    </source>
</evidence>
<dbReference type="GO" id="GO:0043022">
    <property type="term" value="F:ribosome binding"/>
    <property type="evidence" value="ECO:0007669"/>
    <property type="project" value="UniProtKB-UniRule"/>
</dbReference>
<dbReference type="GO" id="GO:0019843">
    <property type="term" value="F:rRNA binding"/>
    <property type="evidence" value="ECO:0007669"/>
    <property type="project" value="UniProtKB-KW"/>
</dbReference>
<reference evidence="5 7" key="1">
    <citation type="journal article" date="2015" name="Genome Announc.">
        <title>Complete Genome Sequences for Two Strains of a Novel Fastidious, Partially Acid-Fast, Gram-Positive Corynebacterineae Bacterium, Derived from Human Clinical Samples.</title>
        <authorList>
            <person name="Nicholson A.C."/>
            <person name="Bell M."/>
            <person name="Humrighouse B.W."/>
            <person name="McQuiston J.R."/>
        </authorList>
    </citation>
    <scope>NUCLEOTIDE SEQUENCE [LARGE SCALE GENOMIC DNA]</scope>
    <source>
        <strain evidence="5 7">X1698</strain>
    </source>
</reference>
<dbReference type="NCBIfam" id="TIGR01394">
    <property type="entry name" value="TypA_BipA"/>
    <property type="match status" value="1"/>
</dbReference>
<dbReference type="GO" id="GO:0000027">
    <property type="term" value="P:ribosomal large subunit assembly"/>
    <property type="evidence" value="ECO:0007669"/>
    <property type="project" value="UniProtKB-UniRule"/>
</dbReference>
<reference evidence="5" key="2">
    <citation type="journal article" date="2016" name="Int. J. Syst. Evol. Microbiol.">
        <title>Lawsonella clevelandensis gen. nov., sp. nov., a new member of the suborder Corynebacterineae isolated from human abscesses.</title>
        <authorList>
            <person name="Bell M.E."/>
            <person name="Bernard K.A."/>
            <person name="Harrington S.M."/>
            <person name="Patel N.B."/>
            <person name="Tucker T.A."/>
            <person name="Metcalfe M.G."/>
            <person name="McQuiston J.R."/>
        </authorList>
    </citation>
    <scope>NUCLEOTIDE SEQUENCE</scope>
    <source>
        <strain evidence="5">X1698</strain>
    </source>
</reference>
<dbReference type="InterPro" id="IPR048876">
    <property type="entry name" value="BipA_C"/>
</dbReference>
<comment type="similarity">
    <text evidence="3">Belongs to the TRAFAC class translation factor GTPase superfamily. Classic translation factor GTPase family. BipA subfamily.</text>
</comment>
<dbReference type="InterPro" id="IPR004161">
    <property type="entry name" value="EFTu-like_2"/>
</dbReference>
<reference evidence="6 8" key="3">
    <citation type="submission" date="2019-04" db="EMBL/GenBank/DDBJ databases">
        <authorList>
            <person name="Seth-Smith MB H."/>
            <person name="Seth-Smith H."/>
        </authorList>
    </citation>
    <scope>NUCLEOTIDE SEQUENCE [LARGE SCALE GENOMIC DNA]</scope>
    <source>
        <strain evidence="6">USB-603019</strain>
    </source>
</reference>
<feature type="domain" description="Tr-type G" evidence="4">
    <location>
        <begin position="5"/>
        <end position="222"/>
    </location>
</feature>
<dbReference type="GO" id="GO:0000049">
    <property type="term" value="F:tRNA binding"/>
    <property type="evidence" value="ECO:0007669"/>
    <property type="project" value="UniProtKB-KW"/>
</dbReference>
<keyword evidence="3" id="KW-0820">tRNA-binding</keyword>
<dbReference type="CDD" id="cd01891">
    <property type="entry name" value="TypA_BipA"/>
    <property type="match status" value="1"/>
</dbReference>
<dbReference type="Pfam" id="PF00009">
    <property type="entry name" value="GTP_EFTU"/>
    <property type="match status" value="1"/>
</dbReference>
<keyword evidence="3" id="KW-0963">Cytoplasm</keyword>
<dbReference type="EMBL" id="LR584267">
    <property type="protein sequence ID" value="VHN99974.1"/>
    <property type="molecule type" value="Genomic_DNA"/>
</dbReference>
<comment type="subunit">
    <text evidence="3">Monomer.</text>
</comment>
<dbReference type="EC" id="3.6.5.-" evidence="3"/>
<dbReference type="FunFam" id="2.40.50.250:FF:000001">
    <property type="entry name" value="GTP-binding protein TypA"/>
    <property type="match status" value="1"/>
</dbReference>
<dbReference type="Pfam" id="PF03144">
    <property type="entry name" value="GTP_EFTU_D2"/>
    <property type="match status" value="1"/>
</dbReference>
<dbReference type="InterPro" id="IPR005225">
    <property type="entry name" value="Small_GTP-bd"/>
</dbReference>
<dbReference type="Gene3D" id="3.30.70.240">
    <property type="match status" value="1"/>
</dbReference>
<evidence type="ECO:0000256" key="1">
    <source>
        <dbReference type="ARBA" id="ARBA00022741"/>
    </source>
</evidence>
<dbReference type="NCBIfam" id="TIGR00231">
    <property type="entry name" value="small_GTP"/>
    <property type="match status" value="1"/>
</dbReference>
<feature type="binding site" evidence="3">
    <location>
        <begin position="17"/>
        <end position="22"/>
    </location>
    <ligand>
        <name>GTP</name>
        <dbReference type="ChEBI" id="CHEBI:37565"/>
    </ligand>
</feature>
<dbReference type="Proteomes" id="UP000324288">
    <property type="component" value="Chromosome"/>
</dbReference>
<dbReference type="PANTHER" id="PTHR42908:SF8">
    <property type="entry name" value="TR-TYPE G DOMAIN-CONTAINING PROTEIN"/>
    <property type="match status" value="1"/>
</dbReference>
<dbReference type="InterPro" id="IPR042116">
    <property type="entry name" value="TypA/BipA_C"/>
</dbReference>
<dbReference type="KEGG" id="cbq:AL705_01810"/>
<dbReference type="CDD" id="cd03710">
    <property type="entry name" value="BipA_TypA_C"/>
    <property type="match status" value="1"/>
</dbReference>
<dbReference type="InterPro" id="IPR047042">
    <property type="entry name" value="BipA_II"/>
</dbReference>
<feature type="binding site" evidence="3">
    <location>
        <begin position="137"/>
        <end position="140"/>
    </location>
    <ligand>
        <name>GTP</name>
        <dbReference type="ChEBI" id="CHEBI:37565"/>
    </ligand>
</feature>
<dbReference type="InterPro" id="IPR000795">
    <property type="entry name" value="T_Tr_GTP-bd_dom"/>
</dbReference>
<dbReference type="EMBL" id="CP012390">
    <property type="protein sequence ID" value="ALE18635.1"/>
    <property type="molecule type" value="Genomic_DNA"/>
</dbReference>
<dbReference type="PANTHER" id="PTHR42908">
    <property type="entry name" value="TRANSLATION ELONGATION FACTOR-RELATED"/>
    <property type="match status" value="1"/>
</dbReference>
<comment type="function">
    <text evidence="3">A 50S ribosomal subunit assembly protein with GTPase activity, required for 50S subunit assembly at low temperatures, may also play a role in translation. Binds GTP and analogs. Binds the 70S ribosome between the 30S and 50S subunits, in a similar position as ribosome-bound EF-G; it contacts a number of ribosomal proteins, both rRNAs and the A-site tRNA.</text>
</comment>
<dbReference type="GO" id="GO:0003924">
    <property type="term" value="F:GTPase activity"/>
    <property type="evidence" value="ECO:0007669"/>
    <property type="project" value="UniProtKB-UniRule"/>
</dbReference>
<dbReference type="Proteomes" id="UP000068137">
    <property type="component" value="Chromosome"/>
</dbReference>